<sequence>MFGKRSPQRAEATDRNSIRARVSVHLAAPLAESQALRDRIADAVVPLTSEVISDAGRRLPASDAVFALFPEPEALTRLAEAVREQRAARGDGWPVLIVGLSPDRLTEFGGWLADAAPADLVQGLRLIVERDPERIVAQLPGRLEAVVEPNVIAMPVSTEVDNREYKYFYCLSPELRGLLAHLQELAENNISRIYLLGGPGAGKTSLAYYYFLARTRGNFVTVNLTAEATDDKAAMKSLLCGHVSGAFPGAGSRTGAFSHARDGVCFLDESHGVSGSVMEVLMEALDSNQYLPYGASAKRPLDCAVVFASNRSWDTLIASVNMDEHARLGAMILHLPDLAVRREDLIAVLATTLDGMRRRATTWVAPAGLSQAAWQAIGDCPWRGNTRALIRVIETAFVTAASRRAPLIERDAVDEAMAIWEPETHASHALYTSGGR</sequence>
<dbReference type="Gene3D" id="3.40.50.300">
    <property type="entry name" value="P-loop containing nucleotide triphosphate hydrolases"/>
    <property type="match status" value="1"/>
</dbReference>
<reference evidence="4 5" key="1">
    <citation type="submission" date="2013-10" db="EMBL/GenBank/DDBJ databases">
        <title>Salinisphaera orenii MK-B5 Genome Sequencing.</title>
        <authorList>
            <person name="Lai Q."/>
            <person name="Li C."/>
            <person name="Shao Z."/>
        </authorList>
    </citation>
    <scope>NUCLEOTIDE SEQUENCE [LARGE SCALE GENOMIC DNA]</scope>
    <source>
        <strain evidence="4 5">MK-B5</strain>
    </source>
</reference>
<dbReference type="AlphaFoldDB" id="A0A423PMA8"/>
<evidence type="ECO:0000256" key="2">
    <source>
        <dbReference type="ARBA" id="ARBA00022840"/>
    </source>
</evidence>
<evidence type="ECO:0000256" key="1">
    <source>
        <dbReference type="ARBA" id="ARBA00022741"/>
    </source>
</evidence>
<keyword evidence="2" id="KW-0067">ATP-binding</keyword>
<dbReference type="GO" id="GO:0005524">
    <property type="term" value="F:ATP binding"/>
    <property type="evidence" value="ECO:0007669"/>
    <property type="project" value="UniProtKB-KW"/>
</dbReference>
<dbReference type="SUPFAM" id="SSF52540">
    <property type="entry name" value="P-loop containing nucleoside triphosphate hydrolases"/>
    <property type="match status" value="1"/>
</dbReference>
<keyword evidence="5" id="KW-1185">Reference proteome</keyword>
<dbReference type="Gene3D" id="1.10.8.60">
    <property type="match status" value="1"/>
</dbReference>
<proteinExistence type="predicted"/>
<dbReference type="Proteomes" id="UP000283993">
    <property type="component" value="Unassembled WGS sequence"/>
</dbReference>
<dbReference type="EMBL" id="AYKH01000019">
    <property type="protein sequence ID" value="ROO26672.1"/>
    <property type="molecule type" value="Genomic_DNA"/>
</dbReference>
<evidence type="ECO:0000313" key="5">
    <source>
        <dbReference type="Proteomes" id="UP000283993"/>
    </source>
</evidence>
<evidence type="ECO:0000313" key="4">
    <source>
        <dbReference type="EMBL" id="ROO26672.1"/>
    </source>
</evidence>
<evidence type="ECO:0000259" key="3">
    <source>
        <dbReference type="PROSITE" id="PS50045"/>
    </source>
</evidence>
<dbReference type="RefSeq" id="WP_221179946.1">
    <property type="nucleotide sequence ID" value="NZ_AYKH01000019.1"/>
</dbReference>
<dbReference type="PROSITE" id="PS50045">
    <property type="entry name" value="SIGMA54_INTERACT_4"/>
    <property type="match status" value="1"/>
</dbReference>
<feature type="domain" description="Sigma-54 factor interaction" evidence="3">
    <location>
        <begin position="168"/>
        <end position="398"/>
    </location>
</feature>
<accession>A0A423PMA8</accession>
<dbReference type="CDD" id="cd00009">
    <property type="entry name" value="AAA"/>
    <property type="match status" value="1"/>
</dbReference>
<name>A0A423PMA8_9GAMM</name>
<keyword evidence="1" id="KW-0547">Nucleotide-binding</keyword>
<gene>
    <name evidence="4" type="ORF">SAOR_10030</name>
</gene>
<dbReference type="InterPro" id="IPR002078">
    <property type="entry name" value="Sigma_54_int"/>
</dbReference>
<dbReference type="Pfam" id="PF00158">
    <property type="entry name" value="Sigma54_activat"/>
    <property type="match status" value="1"/>
</dbReference>
<comment type="caution">
    <text evidence="4">The sequence shown here is derived from an EMBL/GenBank/DDBJ whole genome shotgun (WGS) entry which is preliminary data.</text>
</comment>
<protein>
    <recommendedName>
        <fullName evidence="3">Sigma-54 factor interaction domain-containing protein</fullName>
    </recommendedName>
</protein>
<dbReference type="PANTHER" id="PTHR32071">
    <property type="entry name" value="TRANSCRIPTIONAL REGULATORY PROTEIN"/>
    <property type="match status" value="1"/>
</dbReference>
<dbReference type="InterPro" id="IPR027417">
    <property type="entry name" value="P-loop_NTPase"/>
</dbReference>
<dbReference type="GO" id="GO:0006355">
    <property type="term" value="P:regulation of DNA-templated transcription"/>
    <property type="evidence" value="ECO:0007669"/>
    <property type="project" value="InterPro"/>
</dbReference>
<organism evidence="4 5">
    <name type="scientific">Salinisphaera orenii MK-B5</name>
    <dbReference type="NCBI Taxonomy" id="856730"/>
    <lineage>
        <taxon>Bacteria</taxon>
        <taxon>Pseudomonadati</taxon>
        <taxon>Pseudomonadota</taxon>
        <taxon>Gammaproteobacteria</taxon>
        <taxon>Salinisphaerales</taxon>
        <taxon>Salinisphaeraceae</taxon>
        <taxon>Salinisphaera</taxon>
    </lineage>
</organism>